<dbReference type="Gene3D" id="3.40.50.11720">
    <property type="entry name" value="3-Deoxy-D-manno-octulosonic-acid transferase, N-terminal domain"/>
    <property type="match status" value="1"/>
</dbReference>
<evidence type="ECO:0000313" key="5">
    <source>
        <dbReference type="EMBL" id="KAF3960078.1"/>
    </source>
</evidence>
<feature type="domain" description="3-deoxy-D-manno-octulosonic-acid transferase N-terminal" evidence="4">
    <location>
        <begin position="43"/>
        <end position="221"/>
    </location>
</feature>
<sequence length="535" mass="60225">MAATEAAGKLAYRIYRAVSYGAEAAVNLHLRWRRLRGREHSLRWTERLGLPSLSRPTGPLLWFHAVSLGEGMTAIPIIKECIKQRPDVNVLMTTTTVSAFEVISKRLPSGVIYQFAPLDTPSAVGAFLDYWKPNAIILIESELWPNLIMGASENGIVLALLNARMSSKSFKKFSGPVLLPLISLMLSKFSLIVPLSTMQAIHFQLLQASPYIIKFSGDLKYVVEEFDASEGELRSTQDLRLQLAHRQVWMASSIHRGEEEIMLGVHRVLMEMHPDIVTILVPRNPQHGLEIAQELQKAGQNVALRSRQENLKPGTNIYIVDTLVVRGKWRSQQWQVIDDGGRVVAAVVTAIEACIEVNNMILNLVSYEAPFRAYIKPCMGELRYLYRLTPIAVVGGSFFSDLSGHNIVEAAAAGCAVLTGRHVGHFSHMVLEMQRLNPLSVLQVSGKLELEKALKELFSDAKVLEARRMAAKQAFRALSTELQAWELKRHWIMKKSLMYRAWFSKRQSLLYFSFPDCCSCISSMLIFLQFLEEMV</sequence>
<dbReference type="GO" id="GO:0009245">
    <property type="term" value="P:lipid A biosynthetic process"/>
    <property type="evidence" value="ECO:0007669"/>
    <property type="project" value="TreeGrafter"/>
</dbReference>
<evidence type="ECO:0000256" key="2">
    <source>
        <dbReference type="PIRSR" id="PIRSR639901-1"/>
    </source>
</evidence>
<dbReference type="AlphaFoldDB" id="A0A8J4QW37"/>
<evidence type="ECO:0000259" key="4">
    <source>
        <dbReference type="Pfam" id="PF04413"/>
    </source>
</evidence>
<name>A0A8J4QW37_9ROSI</name>
<gene>
    <name evidence="5" type="ORF">CMV_015177</name>
</gene>
<feature type="site" description="Transition state stabilizer" evidence="3">
    <location>
        <position position="220"/>
    </location>
</feature>
<evidence type="ECO:0000256" key="3">
    <source>
        <dbReference type="PIRSR" id="PIRSR639901-2"/>
    </source>
</evidence>
<organism evidence="5 6">
    <name type="scientific">Castanea mollissima</name>
    <name type="common">Chinese chestnut</name>
    <dbReference type="NCBI Taxonomy" id="60419"/>
    <lineage>
        <taxon>Eukaryota</taxon>
        <taxon>Viridiplantae</taxon>
        <taxon>Streptophyta</taxon>
        <taxon>Embryophyta</taxon>
        <taxon>Tracheophyta</taxon>
        <taxon>Spermatophyta</taxon>
        <taxon>Magnoliopsida</taxon>
        <taxon>eudicotyledons</taxon>
        <taxon>Gunneridae</taxon>
        <taxon>Pentapetalae</taxon>
        <taxon>rosids</taxon>
        <taxon>fabids</taxon>
        <taxon>Fagales</taxon>
        <taxon>Fagaceae</taxon>
        <taxon>Castanea</taxon>
    </lineage>
</organism>
<keyword evidence="6" id="KW-1185">Reference proteome</keyword>
<evidence type="ECO:0000313" key="6">
    <source>
        <dbReference type="Proteomes" id="UP000737018"/>
    </source>
</evidence>
<dbReference type="PANTHER" id="PTHR42755:SF1">
    <property type="entry name" value="3-DEOXY-D-MANNO-OCTULOSONIC ACID TRANSFERASE, MITOCHONDRIAL-RELATED"/>
    <property type="match status" value="1"/>
</dbReference>
<dbReference type="PANTHER" id="PTHR42755">
    <property type="entry name" value="3-DEOXY-MANNO-OCTULOSONATE CYTIDYLYLTRANSFERASE"/>
    <property type="match status" value="1"/>
</dbReference>
<feature type="active site" description="Proton acceptor" evidence="2">
    <location>
        <position position="70"/>
    </location>
</feature>
<dbReference type="GO" id="GO:0016740">
    <property type="term" value="F:transferase activity"/>
    <property type="evidence" value="ECO:0007669"/>
    <property type="project" value="UniProtKB-KW"/>
</dbReference>
<dbReference type="EMBL" id="JRKL02002184">
    <property type="protein sequence ID" value="KAF3960078.1"/>
    <property type="molecule type" value="Genomic_DNA"/>
</dbReference>
<dbReference type="Gene3D" id="3.40.50.2000">
    <property type="entry name" value="Glycogen Phosphorylase B"/>
    <property type="match status" value="2"/>
</dbReference>
<keyword evidence="1" id="KW-0808">Transferase</keyword>
<dbReference type="FunFam" id="3.40.50.11720:FF:000001">
    <property type="entry name" value="3-deoxy-D-manno-octulosonic acid transferase"/>
    <property type="match status" value="1"/>
</dbReference>
<comment type="caution">
    <text evidence="5">The sequence shown here is derived from an EMBL/GenBank/DDBJ whole genome shotgun (WGS) entry which is preliminary data.</text>
</comment>
<accession>A0A8J4QW37</accession>
<dbReference type="OrthoDB" id="308383at2759"/>
<dbReference type="InterPro" id="IPR038107">
    <property type="entry name" value="Glycos_transf_N_sf"/>
</dbReference>
<dbReference type="InterPro" id="IPR039901">
    <property type="entry name" value="Kdotransferase"/>
</dbReference>
<evidence type="ECO:0000256" key="1">
    <source>
        <dbReference type="ARBA" id="ARBA00022679"/>
    </source>
</evidence>
<protein>
    <recommendedName>
        <fullName evidence="4">3-deoxy-D-manno-octulosonic-acid transferase N-terminal domain-containing protein</fullName>
    </recommendedName>
</protein>
<proteinExistence type="predicted"/>
<dbReference type="InterPro" id="IPR007507">
    <property type="entry name" value="Glycos_transf_N"/>
</dbReference>
<dbReference type="Proteomes" id="UP000737018">
    <property type="component" value="Unassembled WGS sequence"/>
</dbReference>
<reference evidence="5" key="1">
    <citation type="submission" date="2020-03" db="EMBL/GenBank/DDBJ databases">
        <title>Castanea mollissima Vanexum genome sequencing.</title>
        <authorList>
            <person name="Staton M."/>
        </authorList>
    </citation>
    <scope>NUCLEOTIDE SEQUENCE</scope>
    <source>
        <tissue evidence="5">Leaf</tissue>
    </source>
</reference>
<dbReference type="GO" id="GO:0005886">
    <property type="term" value="C:plasma membrane"/>
    <property type="evidence" value="ECO:0007669"/>
    <property type="project" value="TreeGrafter"/>
</dbReference>
<dbReference type="Pfam" id="PF04413">
    <property type="entry name" value="Glycos_transf_N"/>
    <property type="match status" value="1"/>
</dbReference>
<feature type="site" description="Transition state stabilizer" evidence="3">
    <location>
        <position position="140"/>
    </location>
</feature>